<evidence type="ECO:0000256" key="7">
    <source>
        <dbReference type="HAMAP-Rule" id="MF_00249"/>
    </source>
</evidence>
<feature type="binding site" evidence="7">
    <location>
        <position position="33"/>
    </location>
    <ligand>
        <name>ATP</name>
        <dbReference type="ChEBI" id="CHEBI:30616"/>
    </ligand>
</feature>
<evidence type="ECO:0000259" key="10">
    <source>
        <dbReference type="SMART" id="SM01086"/>
    </source>
</evidence>
<feature type="binding site" evidence="7">
    <location>
        <position position="300"/>
    </location>
    <ligand>
        <name>ATP</name>
        <dbReference type="ChEBI" id="CHEBI:30616"/>
    </ligand>
</feature>
<feature type="binding site" evidence="7">
    <location>
        <position position="365"/>
    </location>
    <ligand>
        <name>ATP</name>
        <dbReference type="ChEBI" id="CHEBI:30616"/>
    </ligand>
</feature>
<comment type="function">
    <text evidence="7">ATPase subunit of a proteasome-like degradation complex; this subunit has chaperone activity. The binding of ATP and its subsequent hydrolysis by HslU are essential for unfolding of protein substrates subsequently hydrolyzed by HslV. HslU recognizes the N-terminal part of its protein substrates and unfolds these before they are guided to HslV for hydrolysis.</text>
</comment>
<protein>
    <recommendedName>
        <fullName evidence="7">ATP-dependent protease ATPase subunit HslU</fullName>
    </recommendedName>
    <alternativeName>
        <fullName evidence="7">Unfoldase HslU</fullName>
    </alternativeName>
</protein>
<feature type="compositionally biased region" description="Polar residues" evidence="8">
    <location>
        <begin position="160"/>
        <end position="179"/>
    </location>
</feature>
<keyword evidence="11" id="KW-0378">Hydrolase</keyword>
<dbReference type="InterPro" id="IPR050052">
    <property type="entry name" value="ATP-dep_Clp_protease_ClpX"/>
</dbReference>
<dbReference type="PANTHER" id="PTHR48102:SF3">
    <property type="entry name" value="ATP-DEPENDENT PROTEASE ATPASE SUBUNIT HSLU"/>
    <property type="match status" value="1"/>
</dbReference>
<dbReference type="EMBL" id="JACHEK010000007">
    <property type="protein sequence ID" value="MBB6145792.1"/>
    <property type="molecule type" value="Genomic_DNA"/>
</dbReference>
<dbReference type="CDD" id="cd19498">
    <property type="entry name" value="RecA-like_HslU"/>
    <property type="match status" value="1"/>
</dbReference>
<dbReference type="NCBIfam" id="NF003544">
    <property type="entry name" value="PRK05201.1"/>
    <property type="match status" value="1"/>
</dbReference>
<dbReference type="SMART" id="SM01086">
    <property type="entry name" value="ClpB_D2-small"/>
    <property type="match status" value="1"/>
</dbReference>
<dbReference type="GO" id="GO:0008233">
    <property type="term" value="F:peptidase activity"/>
    <property type="evidence" value="ECO:0007669"/>
    <property type="project" value="UniProtKB-KW"/>
</dbReference>
<keyword evidence="3 7" id="KW-0963">Cytoplasm</keyword>
<feature type="binding site" evidence="7">
    <location>
        <position position="437"/>
    </location>
    <ligand>
        <name>ATP</name>
        <dbReference type="ChEBI" id="CHEBI:30616"/>
    </ligand>
</feature>
<name>A0A841JWP3_9BACT</name>
<dbReference type="SMART" id="SM00382">
    <property type="entry name" value="AAA"/>
    <property type="match status" value="1"/>
</dbReference>
<dbReference type="GO" id="GO:0005524">
    <property type="term" value="F:ATP binding"/>
    <property type="evidence" value="ECO:0007669"/>
    <property type="project" value="UniProtKB-UniRule"/>
</dbReference>
<keyword evidence="6 7" id="KW-0143">Chaperone</keyword>
<keyword evidence="12" id="KW-1185">Reference proteome</keyword>
<dbReference type="Gene3D" id="1.10.8.60">
    <property type="match status" value="1"/>
</dbReference>
<feature type="binding site" evidence="7">
    <location>
        <begin position="75"/>
        <end position="80"/>
    </location>
    <ligand>
        <name>ATP</name>
        <dbReference type="ChEBI" id="CHEBI:30616"/>
    </ligand>
</feature>
<dbReference type="InterPro" id="IPR003959">
    <property type="entry name" value="ATPase_AAA_core"/>
</dbReference>
<dbReference type="InterPro" id="IPR019489">
    <property type="entry name" value="Clp_ATPase_C"/>
</dbReference>
<dbReference type="GO" id="GO:0009376">
    <property type="term" value="C:HslUV protease complex"/>
    <property type="evidence" value="ECO:0007669"/>
    <property type="project" value="UniProtKB-UniRule"/>
</dbReference>
<dbReference type="InterPro" id="IPR004491">
    <property type="entry name" value="HslU"/>
</dbReference>
<evidence type="ECO:0000256" key="8">
    <source>
        <dbReference type="SAM" id="MobiDB-lite"/>
    </source>
</evidence>
<comment type="subunit">
    <text evidence="7">A double ring-shaped homohexamer of HslV is capped on each side by a ring-shaped HslU homohexamer. The assembly of the HslU/HslV complex is dependent on binding of ATP.</text>
</comment>
<dbReference type="GO" id="GO:0036402">
    <property type="term" value="F:proteasome-activating activity"/>
    <property type="evidence" value="ECO:0007669"/>
    <property type="project" value="UniProtKB-UniRule"/>
</dbReference>
<evidence type="ECO:0000256" key="5">
    <source>
        <dbReference type="ARBA" id="ARBA00022840"/>
    </source>
</evidence>
<dbReference type="GO" id="GO:0016887">
    <property type="term" value="F:ATP hydrolysis activity"/>
    <property type="evidence" value="ECO:0007669"/>
    <property type="project" value="InterPro"/>
</dbReference>
<dbReference type="Pfam" id="PF00004">
    <property type="entry name" value="AAA"/>
    <property type="match status" value="1"/>
</dbReference>
<evidence type="ECO:0000256" key="6">
    <source>
        <dbReference type="ARBA" id="ARBA00023186"/>
    </source>
</evidence>
<dbReference type="RefSeq" id="WP_050060822.1">
    <property type="nucleotide sequence ID" value="NZ_JACHEK010000007.1"/>
</dbReference>
<dbReference type="HAMAP" id="MF_00249">
    <property type="entry name" value="HslU"/>
    <property type="match status" value="1"/>
</dbReference>
<dbReference type="AlphaFoldDB" id="A0A841JWP3"/>
<dbReference type="Gene3D" id="1.10.8.10">
    <property type="entry name" value="DNA helicase RuvA subunit, C-terminal domain"/>
    <property type="match status" value="1"/>
</dbReference>
<gene>
    <name evidence="7" type="primary">hslU</name>
    <name evidence="11" type="ORF">HNQ77_003753</name>
</gene>
<comment type="caution">
    <text evidence="11">The sequence shown here is derived from an EMBL/GenBank/DDBJ whole genome shotgun (WGS) entry which is preliminary data.</text>
</comment>
<keyword evidence="5 7" id="KW-0067">ATP-binding</keyword>
<dbReference type="GO" id="GO:0043335">
    <property type="term" value="P:protein unfolding"/>
    <property type="evidence" value="ECO:0007669"/>
    <property type="project" value="UniProtKB-UniRule"/>
</dbReference>
<dbReference type="InterPro" id="IPR027417">
    <property type="entry name" value="P-loop_NTPase"/>
</dbReference>
<dbReference type="Pfam" id="PF07724">
    <property type="entry name" value="AAA_2"/>
    <property type="match status" value="1"/>
</dbReference>
<evidence type="ECO:0000256" key="3">
    <source>
        <dbReference type="ARBA" id="ARBA00022490"/>
    </source>
</evidence>
<keyword evidence="4 7" id="KW-0547">Nucleotide-binding</keyword>
<comment type="subcellular location">
    <subcellularLocation>
        <location evidence="1 7">Cytoplasm</location>
    </subcellularLocation>
</comment>
<dbReference type="Proteomes" id="UP000538666">
    <property type="component" value="Unassembled WGS sequence"/>
</dbReference>
<dbReference type="PANTHER" id="PTHR48102">
    <property type="entry name" value="ATP-DEPENDENT CLP PROTEASE ATP-BINDING SUBUNIT CLPX-LIKE, MITOCHONDRIAL-RELATED"/>
    <property type="match status" value="1"/>
</dbReference>
<dbReference type="FunFam" id="3.40.50.300:FF:000213">
    <property type="entry name" value="ATP-dependent protease ATPase subunit HslU"/>
    <property type="match status" value="1"/>
</dbReference>
<feature type="domain" description="AAA+ ATPase" evidence="9">
    <location>
        <begin position="64"/>
        <end position="376"/>
    </location>
</feature>
<dbReference type="SUPFAM" id="SSF52540">
    <property type="entry name" value="P-loop containing nucleoside triphosphate hydrolases"/>
    <property type="match status" value="1"/>
</dbReference>
<feature type="domain" description="Clp ATPase C-terminal" evidence="10">
    <location>
        <begin position="379"/>
        <end position="471"/>
    </location>
</feature>
<accession>A0A841JWP3</accession>
<keyword evidence="11" id="KW-0645">Protease</keyword>
<evidence type="ECO:0000259" key="9">
    <source>
        <dbReference type="SMART" id="SM00382"/>
    </source>
</evidence>
<feature type="compositionally biased region" description="Basic and acidic residues" evidence="8">
    <location>
        <begin position="184"/>
        <end position="206"/>
    </location>
</feature>
<reference evidence="11 12" key="1">
    <citation type="submission" date="2020-08" db="EMBL/GenBank/DDBJ databases">
        <title>Genomic Encyclopedia of Type Strains, Phase IV (KMG-IV): sequencing the most valuable type-strain genomes for metagenomic binning, comparative biology and taxonomic classification.</title>
        <authorList>
            <person name="Goeker M."/>
        </authorList>
    </citation>
    <scope>NUCLEOTIDE SEQUENCE [LARGE SCALE GENOMIC DNA]</scope>
    <source>
        <strain evidence="11 12">DSM 103733</strain>
    </source>
</reference>
<proteinExistence type="inferred from homology"/>
<sequence length="524" mass="58639">MAIYLPGTADDQGLALDDLTPREIVAELDKYVVGQKAAKRAVAIALRNRMRRQKLPPDIADEIMPKNIIMIGPTGVGKTEIARRLAKLTNSPFLKVEASKFTEVGYVGRDVESIVRDLVEIAIDMVREEKLEEIEDKAELNAEERLLDLLLPPPAAAPASTSTGSTGPQVVEGNNTLTFPSPADDAHQQPHEQSHQRTREKLRQQFREGKLDDRTVEIDVRERNAPSFEIISNQGVEEMDINLKDVLPNIFGQRTKKRKMKVSDAFEYLVTEEEGRLIDMEQVTRTAVDRVETSGIVFLDEIDKIAGREGGHGPDISREGVQRDILPIVEGTTVNTRYGMVRTDYILFIAAGAFHVSKPSDLIPELQGRFPIRVELQSLTVEDFIRILTEPKSSLTKQYIALLETEGLKLEFTRESLEEMAQFAFRVNETTENIGARRLHTIMERVLDEISFVAPDLTKSQPQNEKDGLQLSAATDFGATVPLPVSERDNATGGKDKVVVIDPEYVRQMVATIVKDQDLSRYIL</sequence>
<evidence type="ECO:0000313" key="11">
    <source>
        <dbReference type="EMBL" id="MBB6145792.1"/>
    </source>
</evidence>
<dbReference type="Gene3D" id="3.40.50.300">
    <property type="entry name" value="P-loop containing nucleotide triphosphate hydrolases"/>
    <property type="match status" value="2"/>
</dbReference>
<dbReference type="OrthoDB" id="9804062at2"/>
<evidence type="ECO:0000256" key="2">
    <source>
        <dbReference type="ARBA" id="ARBA00009771"/>
    </source>
</evidence>
<evidence type="ECO:0000256" key="1">
    <source>
        <dbReference type="ARBA" id="ARBA00004496"/>
    </source>
</evidence>
<organism evidence="11 12">
    <name type="scientific">Silvibacterium bohemicum</name>
    <dbReference type="NCBI Taxonomy" id="1577686"/>
    <lineage>
        <taxon>Bacteria</taxon>
        <taxon>Pseudomonadati</taxon>
        <taxon>Acidobacteriota</taxon>
        <taxon>Terriglobia</taxon>
        <taxon>Terriglobales</taxon>
        <taxon>Acidobacteriaceae</taxon>
        <taxon>Silvibacterium</taxon>
    </lineage>
</organism>
<feature type="region of interest" description="Disordered" evidence="8">
    <location>
        <begin position="153"/>
        <end position="206"/>
    </location>
</feature>
<dbReference type="InterPro" id="IPR003593">
    <property type="entry name" value="AAA+_ATPase"/>
</dbReference>
<evidence type="ECO:0000256" key="4">
    <source>
        <dbReference type="ARBA" id="ARBA00022741"/>
    </source>
</evidence>
<evidence type="ECO:0000313" key="12">
    <source>
        <dbReference type="Proteomes" id="UP000538666"/>
    </source>
</evidence>
<dbReference type="NCBIfam" id="TIGR00390">
    <property type="entry name" value="hslU"/>
    <property type="match status" value="1"/>
</dbReference>
<dbReference type="FunFam" id="3.40.50.300:FF:000220">
    <property type="entry name" value="ATP-dependent protease ATPase subunit HslU"/>
    <property type="match status" value="1"/>
</dbReference>
<comment type="similarity">
    <text evidence="2 7">Belongs to the ClpX chaperone family. HslU subfamily.</text>
</comment>